<proteinExistence type="predicted"/>
<accession>A0AA88DTT8</accession>
<dbReference type="AlphaFoldDB" id="A0AA88DTT8"/>
<reference evidence="1" key="1">
    <citation type="submission" date="2023-07" db="EMBL/GenBank/DDBJ databases">
        <title>draft genome sequence of fig (Ficus carica).</title>
        <authorList>
            <person name="Takahashi T."/>
            <person name="Nishimura K."/>
        </authorList>
    </citation>
    <scope>NUCLEOTIDE SEQUENCE</scope>
</reference>
<comment type="caution">
    <text evidence="1">The sequence shown here is derived from an EMBL/GenBank/DDBJ whole genome shotgun (WGS) entry which is preliminary data.</text>
</comment>
<dbReference type="EMBL" id="BTGU01000111">
    <property type="protein sequence ID" value="GMN61418.1"/>
    <property type="molecule type" value="Genomic_DNA"/>
</dbReference>
<dbReference type="Proteomes" id="UP001187192">
    <property type="component" value="Unassembled WGS sequence"/>
</dbReference>
<organism evidence="1 2">
    <name type="scientific">Ficus carica</name>
    <name type="common">Common fig</name>
    <dbReference type="NCBI Taxonomy" id="3494"/>
    <lineage>
        <taxon>Eukaryota</taxon>
        <taxon>Viridiplantae</taxon>
        <taxon>Streptophyta</taxon>
        <taxon>Embryophyta</taxon>
        <taxon>Tracheophyta</taxon>
        <taxon>Spermatophyta</taxon>
        <taxon>Magnoliopsida</taxon>
        <taxon>eudicotyledons</taxon>
        <taxon>Gunneridae</taxon>
        <taxon>Pentapetalae</taxon>
        <taxon>rosids</taxon>
        <taxon>fabids</taxon>
        <taxon>Rosales</taxon>
        <taxon>Moraceae</taxon>
        <taxon>Ficeae</taxon>
        <taxon>Ficus</taxon>
    </lineage>
</organism>
<sequence>MWGLENSREDTLVDALAIPESEKQGTFDHIKMSSPLSVILTQNKLTGKNFNYWKRNLLIVLNFEKHSFVPTQPRPPTPVIDAPDREFVALECWDNSNLSAMCYIRASMSNVLQKQNEEHETARQIMDNLEEMFGEQTIQAKTDAIKGLMKYKQKVGTPIKEHMMKIMAYLFEAQANGDKIDAATQLVMVFQILFKDFDLFQASYNLNLKEMSLTKLMKELQAFENIFKGYGFKAEANGCVSPDLVRKSALGQCLKLANLRSKVRVNANLGLGLLYLVCMDPIGQFMGSYGTLEALCVAI</sequence>
<protein>
    <submittedName>
        <fullName evidence="1">Uncharacterized protein</fullName>
    </submittedName>
</protein>
<evidence type="ECO:0000313" key="2">
    <source>
        <dbReference type="Proteomes" id="UP001187192"/>
    </source>
</evidence>
<evidence type="ECO:0000313" key="1">
    <source>
        <dbReference type="EMBL" id="GMN61418.1"/>
    </source>
</evidence>
<gene>
    <name evidence="1" type="ORF">TIFTF001_030510</name>
</gene>
<keyword evidence="2" id="KW-1185">Reference proteome</keyword>
<name>A0AA88DTT8_FICCA</name>
<dbReference type="Pfam" id="PF14223">
    <property type="entry name" value="Retrotran_gag_2"/>
    <property type="match status" value="1"/>
</dbReference>